<organism evidence="1 2">
    <name type="scientific">Faecalibacterium prausnitzii</name>
    <dbReference type="NCBI Taxonomy" id="853"/>
    <lineage>
        <taxon>Bacteria</taxon>
        <taxon>Bacillati</taxon>
        <taxon>Bacillota</taxon>
        <taxon>Clostridia</taxon>
        <taxon>Eubacteriales</taxon>
        <taxon>Oscillospiraceae</taxon>
        <taxon>Faecalibacterium</taxon>
    </lineage>
</organism>
<protein>
    <submittedName>
        <fullName evidence="1">Type I-C CRISPR-associated protein Cas8c/Csd1</fullName>
    </submittedName>
</protein>
<accession>A0A2A7B2L0</accession>
<dbReference type="CDD" id="cd09757">
    <property type="entry name" value="Cas8c_I-C"/>
    <property type="match status" value="1"/>
</dbReference>
<dbReference type="EMBL" id="NOUV01000020">
    <property type="protein sequence ID" value="PDX85625.1"/>
    <property type="molecule type" value="Genomic_DNA"/>
</dbReference>
<dbReference type="Proteomes" id="UP000220904">
    <property type="component" value="Unassembled WGS sequence"/>
</dbReference>
<evidence type="ECO:0000313" key="1">
    <source>
        <dbReference type="EMBL" id="PDX85625.1"/>
    </source>
</evidence>
<evidence type="ECO:0000313" key="2">
    <source>
        <dbReference type="Proteomes" id="UP000220904"/>
    </source>
</evidence>
<gene>
    <name evidence="1" type="primary">cas8c</name>
    <name evidence="1" type="ORF">CHR60_14230</name>
</gene>
<comment type="caution">
    <text evidence="1">The sequence shown here is derived from an EMBL/GenBank/DDBJ whole genome shotgun (WGS) entry which is preliminary data.</text>
</comment>
<dbReference type="AlphaFoldDB" id="A0A2A7B2L0"/>
<dbReference type="RefSeq" id="WP_097793567.1">
    <property type="nucleotide sequence ID" value="NZ_NOUV01000020.1"/>
</dbReference>
<sequence length="587" mass="64992">MILQALTAYYEQLLRTGQISAPGWENQFKVSYWLRINAEGQLIDLVDCRQMVPRGKKEVLAPREMAVPAHVKRASGIAANFLCDNSTYLLGADEKGKPERSIQCFEACAKLHHAILDGVDSPAARAILAFFDHWKPEDASAHPLLADRWKDITGNANLLFDYEGPEGSILSTEDEAIRAAWQQHYSSASPDAPLVQCLVTGQQAPAARLHPSIKGVPGAQSSGAALVSFNAPAFCSYGHEQGENAPVSEYAAFAYTTALNTLLADRDHCRILGDTAVVCWAENASPSYSSLGMMAMFGIPENHGLTEDDLSKALDSLAKGQPCSWMGEDLQPGQHFYVLGLSPNAARISVRFFYRDTMGKFAAHLQQHAKALEIDRPPYDQESLISISKIVRETLNFKERNPKPSPQLSGALLRAALTGAPYPSTLLHSIASRIHADQKVTPNCAAILKAYYLRNASTLSNHKEILDMKLNDDSNYCPYVLGRLFATLEHIQSDANSEINTTIRDRYFNAACETPEVVFPTLINLAQKHLKKLTPAQQINYNKLLTHLFSKIDETLPAHTTLPEQGAFQIGYYHQMRKFYTKKDKED</sequence>
<dbReference type="NCBIfam" id="TIGR01863">
    <property type="entry name" value="cas_Csd1"/>
    <property type="match status" value="1"/>
</dbReference>
<proteinExistence type="predicted"/>
<dbReference type="OrthoDB" id="9778918at2"/>
<dbReference type="Pfam" id="PF09709">
    <property type="entry name" value="Cas_Csd1"/>
    <property type="match status" value="1"/>
</dbReference>
<dbReference type="InterPro" id="IPR010144">
    <property type="entry name" value="CRISPR-assoc_prot_Csd1-typ"/>
</dbReference>
<name>A0A2A7B2L0_9FIRM</name>
<reference evidence="1 2" key="1">
    <citation type="journal article" date="2017" name="Front. Microbiol.">
        <title>New Insights into the Diversity of the Genus Faecalibacterium.</title>
        <authorList>
            <person name="Benevides L."/>
            <person name="Burman S."/>
            <person name="Martin R."/>
            <person name="Robert V."/>
            <person name="Thomas M."/>
            <person name="Miquel S."/>
            <person name="Chain F."/>
            <person name="Sokol H."/>
            <person name="Bermudez-Humaran L.G."/>
            <person name="Morrison M."/>
            <person name="Langella P."/>
            <person name="Azevedo V.A."/>
            <person name="Chatel J.M."/>
            <person name="Soares S."/>
        </authorList>
    </citation>
    <scope>NUCLEOTIDE SEQUENCE [LARGE SCALE GENOMIC DNA]</scope>
    <source>
        <strain evidence="1 2">AHMP21</strain>
    </source>
</reference>